<dbReference type="InterPro" id="IPR036264">
    <property type="entry name" value="Bact_exopeptidase_dim_dom"/>
</dbReference>
<evidence type="ECO:0000259" key="2">
    <source>
        <dbReference type="Pfam" id="PF07687"/>
    </source>
</evidence>
<evidence type="ECO:0000256" key="1">
    <source>
        <dbReference type="ARBA" id="ARBA00022801"/>
    </source>
</evidence>
<dbReference type="InterPro" id="IPR002933">
    <property type="entry name" value="Peptidase_M20"/>
</dbReference>
<dbReference type="InterPro" id="IPR017439">
    <property type="entry name" value="Amidohydrolase"/>
</dbReference>
<dbReference type="Gene3D" id="3.40.630.10">
    <property type="entry name" value="Zn peptidases"/>
    <property type="match status" value="1"/>
</dbReference>
<dbReference type="Gene3D" id="3.30.70.360">
    <property type="match status" value="1"/>
</dbReference>
<evidence type="ECO:0000313" key="3">
    <source>
        <dbReference type="EMBL" id="GAA5109530.1"/>
    </source>
</evidence>
<dbReference type="EMBL" id="BAABHY010000001">
    <property type="protein sequence ID" value="GAA5109530.1"/>
    <property type="molecule type" value="Genomic_DNA"/>
</dbReference>
<dbReference type="Pfam" id="PF01546">
    <property type="entry name" value="Peptidase_M20"/>
    <property type="match status" value="1"/>
</dbReference>
<dbReference type="RefSeq" id="WP_345490045.1">
    <property type="nucleotide sequence ID" value="NZ_BAABHY010000001.1"/>
</dbReference>
<accession>A0ABP9N4N1</accession>
<dbReference type="PANTHER" id="PTHR11014">
    <property type="entry name" value="PEPTIDASE M20 FAMILY MEMBER"/>
    <property type="match status" value="1"/>
</dbReference>
<dbReference type="Proteomes" id="UP001500171">
    <property type="component" value="Unassembled WGS sequence"/>
</dbReference>
<keyword evidence="1" id="KW-0378">Hydrolase</keyword>
<sequence length="391" mass="42114">MQTINTLIESVKNEVIQWRRHIHQYPDLTFNEQITANYIYEQLSKLNGLTLSRPTPTSVVAHLQGALPGKTIALRADTDALPINEDSGESFSSKNPGIMHACGHDAHTAMLLGAAKVLTQVQSQLKGNVVFIFQPAEEVPPGGAKELVEKGVLDGVDMIFGLHVFPTIETGKVSLKYGVFSASSDNFDITIKGVGGHGSMPQACVDPIAIGAEVVTALQHIVARNLAPLNAPVLTVATFQAGDSYNVIPMTAHLAGTLRTHNKSVRTKVPQLMERIIAGITQAHGASYEFKWTQGYTIGNNAEPACDIAKEVIHNVVGEENLIISQAPMFGSEDFSSYQEVVPGCFLFIGSGNQEKGATVGLHNAKFVLDEDVLEIGVKMHVGFIQHILMS</sequence>
<feature type="domain" description="Peptidase M20 dimerisation" evidence="2">
    <location>
        <begin position="186"/>
        <end position="277"/>
    </location>
</feature>
<dbReference type="PANTHER" id="PTHR11014:SF63">
    <property type="entry name" value="METALLOPEPTIDASE, PUTATIVE (AFU_ORTHOLOGUE AFUA_6G09600)-RELATED"/>
    <property type="match status" value="1"/>
</dbReference>
<reference evidence="4" key="1">
    <citation type="journal article" date="2019" name="Int. J. Syst. Evol. Microbiol.">
        <title>The Global Catalogue of Microorganisms (GCM) 10K type strain sequencing project: providing services to taxonomists for standard genome sequencing and annotation.</title>
        <authorList>
            <consortium name="The Broad Institute Genomics Platform"/>
            <consortium name="The Broad Institute Genome Sequencing Center for Infectious Disease"/>
            <person name="Wu L."/>
            <person name="Ma J."/>
        </authorList>
    </citation>
    <scope>NUCLEOTIDE SEQUENCE [LARGE SCALE GENOMIC DNA]</scope>
    <source>
        <strain evidence="4">JCM 18050</strain>
    </source>
</reference>
<dbReference type="SUPFAM" id="SSF53187">
    <property type="entry name" value="Zn-dependent exopeptidases"/>
    <property type="match status" value="1"/>
</dbReference>
<dbReference type="NCBIfam" id="TIGR01891">
    <property type="entry name" value="amidohydrolases"/>
    <property type="match status" value="1"/>
</dbReference>
<dbReference type="PIRSF" id="PIRSF005962">
    <property type="entry name" value="Pept_M20D_amidohydro"/>
    <property type="match status" value="1"/>
</dbReference>
<dbReference type="SUPFAM" id="SSF55031">
    <property type="entry name" value="Bacterial exopeptidase dimerisation domain"/>
    <property type="match status" value="1"/>
</dbReference>
<gene>
    <name evidence="3" type="ORF">GCM10023211_12990</name>
</gene>
<organism evidence="3 4">
    <name type="scientific">Orbus sasakiae</name>
    <dbReference type="NCBI Taxonomy" id="1078475"/>
    <lineage>
        <taxon>Bacteria</taxon>
        <taxon>Pseudomonadati</taxon>
        <taxon>Pseudomonadota</taxon>
        <taxon>Gammaproteobacteria</taxon>
        <taxon>Orbales</taxon>
        <taxon>Orbaceae</taxon>
        <taxon>Orbus</taxon>
    </lineage>
</organism>
<name>A0ABP9N4N1_9GAMM</name>
<dbReference type="Pfam" id="PF07687">
    <property type="entry name" value="M20_dimer"/>
    <property type="match status" value="1"/>
</dbReference>
<comment type="caution">
    <text evidence="3">The sequence shown here is derived from an EMBL/GenBank/DDBJ whole genome shotgun (WGS) entry which is preliminary data.</text>
</comment>
<evidence type="ECO:0000313" key="4">
    <source>
        <dbReference type="Proteomes" id="UP001500171"/>
    </source>
</evidence>
<keyword evidence="4" id="KW-1185">Reference proteome</keyword>
<protein>
    <submittedName>
        <fullName evidence="3">Amidohydrolase</fullName>
    </submittedName>
</protein>
<dbReference type="InterPro" id="IPR011650">
    <property type="entry name" value="Peptidase_M20_dimer"/>
</dbReference>
<proteinExistence type="predicted"/>